<dbReference type="AlphaFoldDB" id="A0A9P6BY37"/>
<dbReference type="Proteomes" id="UP000807342">
    <property type="component" value="Unassembled WGS sequence"/>
</dbReference>
<organism evidence="1 2">
    <name type="scientific">Macrolepiota fuliginosa MF-IS2</name>
    <dbReference type="NCBI Taxonomy" id="1400762"/>
    <lineage>
        <taxon>Eukaryota</taxon>
        <taxon>Fungi</taxon>
        <taxon>Dikarya</taxon>
        <taxon>Basidiomycota</taxon>
        <taxon>Agaricomycotina</taxon>
        <taxon>Agaricomycetes</taxon>
        <taxon>Agaricomycetidae</taxon>
        <taxon>Agaricales</taxon>
        <taxon>Agaricineae</taxon>
        <taxon>Agaricaceae</taxon>
        <taxon>Macrolepiota</taxon>
    </lineage>
</organism>
<dbReference type="EMBL" id="MU151435">
    <property type="protein sequence ID" value="KAF9443782.1"/>
    <property type="molecule type" value="Genomic_DNA"/>
</dbReference>
<evidence type="ECO:0000313" key="2">
    <source>
        <dbReference type="Proteomes" id="UP000807342"/>
    </source>
</evidence>
<accession>A0A9P6BY37</accession>
<name>A0A9P6BY37_9AGAR</name>
<comment type="caution">
    <text evidence="1">The sequence shown here is derived from an EMBL/GenBank/DDBJ whole genome shotgun (WGS) entry which is preliminary data.</text>
</comment>
<reference evidence="1" key="1">
    <citation type="submission" date="2020-11" db="EMBL/GenBank/DDBJ databases">
        <authorList>
            <consortium name="DOE Joint Genome Institute"/>
            <person name="Ahrendt S."/>
            <person name="Riley R."/>
            <person name="Andreopoulos W."/>
            <person name="Labutti K."/>
            <person name="Pangilinan J."/>
            <person name="Ruiz-Duenas F.J."/>
            <person name="Barrasa J.M."/>
            <person name="Sanchez-Garcia M."/>
            <person name="Camarero S."/>
            <person name="Miyauchi S."/>
            <person name="Serrano A."/>
            <person name="Linde D."/>
            <person name="Babiker R."/>
            <person name="Drula E."/>
            <person name="Ayuso-Fernandez I."/>
            <person name="Pacheco R."/>
            <person name="Padilla G."/>
            <person name="Ferreira P."/>
            <person name="Barriuso J."/>
            <person name="Kellner H."/>
            <person name="Castanera R."/>
            <person name="Alfaro M."/>
            <person name="Ramirez L."/>
            <person name="Pisabarro A.G."/>
            <person name="Kuo A."/>
            <person name="Tritt A."/>
            <person name="Lipzen A."/>
            <person name="He G."/>
            <person name="Yan M."/>
            <person name="Ng V."/>
            <person name="Cullen D."/>
            <person name="Martin F."/>
            <person name="Rosso M.-N."/>
            <person name="Henrissat B."/>
            <person name="Hibbett D."/>
            <person name="Martinez A.T."/>
            <person name="Grigoriev I.V."/>
        </authorList>
    </citation>
    <scope>NUCLEOTIDE SEQUENCE</scope>
    <source>
        <strain evidence="1">MF-IS2</strain>
    </source>
</reference>
<protein>
    <submittedName>
        <fullName evidence="1">Uncharacterized protein</fullName>
    </submittedName>
</protein>
<proteinExistence type="predicted"/>
<keyword evidence="2" id="KW-1185">Reference proteome</keyword>
<sequence>MFSSRRWAHLDSTLWSAESALVQAPIITTFTSAVDWSHYNLPTTTGHKIYHRISADECGYTHVSVFASTKEMNGSLPAVHLSDVRPLLASSVKPIQP</sequence>
<evidence type="ECO:0000313" key="1">
    <source>
        <dbReference type="EMBL" id="KAF9443782.1"/>
    </source>
</evidence>
<gene>
    <name evidence="1" type="ORF">P691DRAFT_808336</name>
</gene>